<evidence type="ECO:0000313" key="5">
    <source>
        <dbReference type="EMBL" id="KAL1888581.1"/>
    </source>
</evidence>
<dbReference type="Pfam" id="PF00106">
    <property type="entry name" value="adh_short"/>
    <property type="match status" value="1"/>
</dbReference>
<reference evidence="5 6" key="1">
    <citation type="journal article" date="2024" name="IMA Fungus">
        <title>IMA Genome - F19 : A genome assembly and annotation guide to empower mycologists, including annotated draft genome sequences of Ceratocystis pirilliformis, Diaporthe australafricana, Fusarium ophioides, Paecilomyces lecythidis, and Sporothrix stenoceras.</title>
        <authorList>
            <person name="Aylward J."/>
            <person name="Wilson A.M."/>
            <person name="Visagie C.M."/>
            <person name="Spraker J."/>
            <person name="Barnes I."/>
            <person name="Buitendag C."/>
            <person name="Ceriani C."/>
            <person name="Del Mar Angel L."/>
            <person name="du Plessis D."/>
            <person name="Fuchs T."/>
            <person name="Gasser K."/>
            <person name="Kramer D."/>
            <person name="Li W."/>
            <person name="Munsamy K."/>
            <person name="Piso A."/>
            <person name="Price J.L."/>
            <person name="Sonnekus B."/>
            <person name="Thomas C."/>
            <person name="van der Nest A."/>
            <person name="van Dijk A."/>
            <person name="van Heerden A."/>
            <person name="van Vuuren N."/>
            <person name="Yilmaz N."/>
            <person name="Duong T.A."/>
            <person name="van der Merwe N.A."/>
            <person name="Wingfield M.J."/>
            <person name="Wingfield B.D."/>
        </authorList>
    </citation>
    <scope>NUCLEOTIDE SEQUENCE [LARGE SCALE GENOMIC DNA]</scope>
    <source>
        <strain evidence="5 6">CMW 5346</strain>
    </source>
</reference>
<sequence>MPSTKKTVLITGCSAGGIGHALAEAFQKQGLTVFATARNVSKMNGLAALPNVNVLDLDVTSKESVASAVAQVTRDTGGRLDYLVNNAGQSGYMPALDEDLDDPESAARRIFEVNFWSMLRMIQAFTPLLMESGGTVVNVGSVNALVHPPFCVIYNATKAAVHSLGETLRMELQPLGVGILTIITGTIRTQIQANVPVRPLPDNSLYKPVQPYLDSMYAGTAHPNKMDAPVYAQNVVSDVLGGAKGHVYRGTNASNACYASMLLPESVRDKILTGPTHLNEVGKK</sequence>
<organism evidence="5 6">
    <name type="scientific">Sporothrix stenoceras</name>
    <dbReference type="NCBI Taxonomy" id="5173"/>
    <lineage>
        <taxon>Eukaryota</taxon>
        <taxon>Fungi</taxon>
        <taxon>Dikarya</taxon>
        <taxon>Ascomycota</taxon>
        <taxon>Pezizomycotina</taxon>
        <taxon>Sordariomycetes</taxon>
        <taxon>Sordariomycetidae</taxon>
        <taxon>Ophiostomatales</taxon>
        <taxon>Ophiostomataceae</taxon>
        <taxon>Sporothrix</taxon>
    </lineage>
</organism>
<dbReference type="PROSITE" id="PS00061">
    <property type="entry name" value="ADH_SHORT"/>
    <property type="match status" value="1"/>
</dbReference>
<dbReference type="EC" id="1.1.1.101" evidence="5"/>
<proteinExistence type="inferred from homology"/>
<dbReference type="Proteomes" id="UP001583186">
    <property type="component" value="Unassembled WGS sequence"/>
</dbReference>
<dbReference type="PRINTS" id="PR00081">
    <property type="entry name" value="GDHRDH"/>
</dbReference>
<comment type="similarity">
    <text evidence="1 4">Belongs to the short-chain dehydrogenases/reductases (SDR) family.</text>
</comment>
<evidence type="ECO:0000256" key="4">
    <source>
        <dbReference type="RuleBase" id="RU000363"/>
    </source>
</evidence>
<name>A0ABR3YLB4_9PEZI</name>
<keyword evidence="2" id="KW-0521">NADP</keyword>
<keyword evidence="6" id="KW-1185">Reference proteome</keyword>
<dbReference type="EMBL" id="JAWCUI010000089">
    <property type="protein sequence ID" value="KAL1888581.1"/>
    <property type="molecule type" value="Genomic_DNA"/>
</dbReference>
<dbReference type="Gene3D" id="3.40.50.720">
    <property type="entry name" value="NAD(P)-binding Rossmann-like Domain"/>
    <property type="match status" value="1"/>
</dbReference>
<comment type="caution">
    <text evidence="5">The sequence shown here is derived from an EMBL/GenBank/DDBJ whole genome shotgun (WGS) entry which is preliminary data.</text>
</comment>
<dbReference type="InterPro" id="IPR036291">
    <property type="entry name" value="NAD(P)-bd_dom_sf"/>
</dbReference>
<dbReference type="PANTHER" id="PTHR44169">
    <property type="entry name" value="NADPH-DEPENDENT 1-ACYLDIHYDROXYACETONE PHOSPHATE REDUCTASE"/>
    <property type="match status" value="1"/>
</dbReference>
<accession>A0ABR3YLB4</accession>
<gene>
    <name evidence="5" type="primary">AYR1_3</name>
    <name evidence="5" type="ORF">Sste5346_009450</name>
</gene>
<evidence type="ECO:0000256" key="1">
    <source>
        <dbReference type="ARBA" id="ARBA00006484"/>
    </source>
</evidence>
<keyword evidence="3 5" id="KW-0560">Oxidoreductase</keyword>
<protein>
    <submittedName>
        <fullName evidence="5">NADPH-dependent 1-acyl dihydroxyacetone phosphate reductase</fullName>
        <ecNumber evidence="5">1.1.1.101</ecNumber>
    </submittedName>
</protein>
<evidence type="ECO:0000313" key="6">
    <source>
        <dbReference type="Proteomes" id="UP001583186"/>
    </source>
</evidence>
<dbReference type="PANTHER" id="PTHR44169:SF6">
    <property type="entry name" value="NADPH-DEPENDENT 1-ACYLDIHYDROXYACETONE PHOSPHATE REDUCTASE"/>
    <property type="match status" value="1"/>
</dbReference>
<evidence type="ECO:0000256" key="3">
    <source>
        <dbReference type="ARBA" id="ARBA00023002"/>
    </source>
</evidence>
<dbReference type="PRINTS" id="PR00080">
    <property type="entry name" value="SDRFAMILY"/>
</dbReference>
<dbReference type="SUPFAM" id="SSF51735">
    <property type="entry name" value="NAD(P)-binding Rossmann-fold domains"/>
    <property type="match status" value="1"/>
</dbReference>
<dbReference type="CDD" id="cd05374">
    <property type="entry name" value="17beta-HSD-like_SDR_c"/>
    <property type="match status" value="1"/>
</dbReference>
<dbReference type="InterPro" id="IPR020904">
    <property type="entry name" value="Sc_DH/Rdtase_CS"/>
</dbReference>
<dbReference type="GO" id="GO:0000140">
    <property type="term" value="F:acylglycerone-phosphate reductase (NADP+) activity"/>
    <property type="evidence" value="ECO:0007669"/>
    <property type="project" value="UniProtKB-EC"/>
</dbReference>
<dbReference type="InterPro" id="IPR002347">
    <property type="entry name" value="SDR_fam"/>
</dbReference>
<evidence type="ECO:0000256" key="2">
    <source>
        <dbReference type="ARBA" id="ARBA00022857"/>
    </source>
</evidence>